<gene>
    <name evidence="1" type="ORF">N866_04505</name>
</gene>
<reference evidence="1 2" key="1">
    <citation type="submission" date="2014-01" db="EMBL/GenBank/DDBJ databases">
        <title>Actinotalea ferrariae CF5-4.</title>
        <authorList>
            <person name="Chen F."/>
            <person name="Li Y."/>
            <person name="Wang G."/>
        </authorList>
    </citation>
    <scope>NUCLEOTIDE SEQUENCE [LARGE SCALE GENOMIC DNA]</scope>
    <source>
        <strain evidence="1 2">CF5-4</strain>
    </source>
</reference>
<sequence>MAAAQGCGSARGEMRYRDPDLHDRREARTGTVRFWYATPNRWRLEDDAGVRLVQGPEHSYHRDEKGRLQRRSPEVLYGYDLTHPARLFDATDIVTGVGGFDGFVPAGAPVPVEAIGRAAWEVRLEPPPHKAHGATIVVDDATGVVLRLAAEGVGALAEMTSFEPGVDVDPARFEWDGPYATDVEDELTRMRARNAWLQSQRFPVPRWWPTGPRVHAHDGDPDTGAFSLHLEVDGDPWLSRWPLGGTPTQGLAEGSAERHLHRWSDARWEWALVVDRALSEEDLRRVVDSIPPDEDHPS</sequence>
<accession>A0A021VV06</accession>
<proteinExistence type="predicted"/>
<dbReference type="AlphaFoldDB" id="A0A021VV06"/>
<keyword evidence="2" id="KW-1185">Reference proteome</keyword>
<dbReference type="EMBL" id="AXCW01000153">
    <property type="protein sequence ID" value="EYR62892.1"/>
    <property type="molecule type" value="Genomic_DNA"/>
</dbReference>
<dbReference type="Proteomes" id="UP000019753">
    <property type="component" value="Unassembled WGS sequence"/>
</dbReference>
<evidence type="ECO:0008006" key="3">
    <source>
        <dbReference type="Google" id="ProtNLM"/>
    </source>
</evidence>
<protein>
    <recommendedName>
        <fullName evidence="3">MucB/RseB N-terminal domain-containing protein</fullName>
    </recommendedName>
</protein>
<organism evidence="1 2">
    <name type="scientific">Actinotalea ferrariae CF5-4</name>
    <dbReference type="NCBI Taxonomy" id="948458"/>
    <lineage>
        <taxon>Bacteria</taxon>
        <taxon>Bacillati</taxon>
        <taxon>Actinomycetota</taxon>
        <taxon>Actinomycetes</taxon>
        <taxon>Micrococcales</taxon>
        <taxon>Cellulomonadaceae</taxon>
        <taxon>Actinotalea</taxon>
    </lineage>
</organism>
<evidence type="ECO:0000313" key="2">
    <source>
        <dbReference type="Proteomes" id="UP000019753"/>
    </source>
</evidence>
<name>A0A021VV06_9CELL</name>
<comment type="caution">
    <text evidence="1">The sequence shown here is derived from an EMBL/GenBank/DDBJ whole genome shotgun (WGS) entry which is preliminary data.</text>
</comment>
<evidence type="ECO:0000313" key="1">
    <source>
        <dbReference type="EMBL" id="EYR62892.1"/>
    </source>
</evidence>